<accession>A0A5B7DNI5</accession>
<sequence>MTGKWSDISEWSIYLFTTCVRDLSVSSPCPGIDLSISFERGEPGCLASRHVPPPSQLAPAGHTVTATRIRKVTALLVIMMRSFSVILFSMTWSRKATSWRVPEAPLVRKRKSDACLRKEQRMKNEKQEQERGKTNSSSKEREKSSKKEWMKEEEKENEEKENN</sequence>
<evidence type="ECO:0000313" key="2">
    <source>
        <dbReference type="EMBL" id="MPC23050.1"/>
    </source>
</evidence>
<name>A0A5B7DNI5_PORTR</name>
<protein>
    <submittedName>
        <fullName evidence="2">Uncharacterized protein</fullName>
    </submittedName>
</protein>
<reference evidence="2 3" key="1">
    <citation type="submission" date="2019-05" db="EMBL/GenBank/DDBJ databases">
        <title>Another draft genome of Portunus trituberculatus and its Hox gene families provides insights of decapod evolution.</title>
        <authorList>
            <person name="Jeong J.-H."/>
            <person name="Song I."/>
            <person name="Kim S."/>
            <person name="Choi T."/>
            <person name="Kim D."/>
            <person name="Ryu S."/>
            <person name="Kim W."/>
        </authorList>
    </citation>
    <scope>NUCLEOTIDE SEQUENCE [LARGE SCALE GENOMIC DNA]</scope>
    <source>
        <tissue evidence="2">Muscle</tissue>
    </source>
</reference>
<gene>
    <name evidence="2" type="ORF">E2C01_016087</name>
</gene>
<feature type="region of interest" description="Disordered" evidence="1">
    <location>
        <begin position="108"/>
        <end position="163"/>
    </location>
</feature>
<dbReference type="AlphaFoldDB" id="A0A5B7DNI5"/>
<dbReference type="Proteomes" id="UP000324222">
    <property type="component" value="Unassembled WGS sequence"/>
</dbReference>
<keyword evidence="3" id="KW-1185">Reference proteome</keyword>
<proteinExistence type="predicted"/>
<evidence type="ECO:0000313" key="3">
    <source>
        <dbReference type="Proteomes" id="UP000324222"/>
    </source>
</evidence>
<dbReference type="EMBL" id="VSRR010001160">
    <property type="protein sequence ID" value="MPC23050.1"/>
    <property type="molecule type" value="Genomic_DNA"/>
</dbReference>
<feature type="compositionally biased region" description="Basic and acidic residues" evidence="1">
    <location>
        <begin position="112"/>
        <end position="163"/>
    </location>
</feature>
<comment type="caution">
    <text evidence="2">The sequence shown here is derived from an EMBL/GenBank/DDBJ whole genome shotgun (WGS) entry which is preliminary data.</text>
</comment>
<organism evidence="2 3">
    <name type="scientific">Portunus trituberculatus</name>
    <name type="common">Swimming crab</name>
    <name type="synonym">Neptunus trituberculatus</name>
    <dbReference type="NCBI Taxonomy" id="210409"/>
    <lineage>
        <taxon>Eukaryota</taxon>
        <taxon>Metazoa</taxon>
        <taxon>Ecdysozoa</taxon>
        <taxon>Arthropoda</taxon>
        <taxon>Crustacea</taxon>
        <taxon>Multicrustacea</taxon>
        <taxon>Malacostraca</taxon>
        <taxon>Eumalacostraca</taxon>
        <taxon>Eucarida</taxon>
        <taxon>Decapoda</taxon>
        <taxon>Pleocyemata</taxon>
        <taxon>Brachyura</taxon>
        <taxon>Eubrachyura</taxon>
        <taxon>Portunoidea</taxon>
        <taxon>Portunidae</taxon>
        <taxon>Portuninae</taxon>
        <taxon>Portunus</taxon>
    </lineage>
</organism>
<evidence type="ECO:0000256" key="1">
    <source>
        <dbReference type="SAM" id="MobiDB-lite"/>
    </source>
</evidence>